<sequence>MTATSASIQPTASSINSSRVMYTEKEEKEKENSIKSVSHGLSVTSSRDIQSAAHAGRRCVF</sequence>
<organism evidence="2 3">
    <name type="scientific">Chitinophaga lutea</name>
    <dbReference type="NCBI Taxonomy" id="2488634"/>
    <lineage>
        <taxon>Bacteria</taxon>
        <taxon>Pseudomonadati</taxon>
        <taxon>Bacteroidota</taxon>
        <taxon>Chitinophagia</taxon>
        <taxon>Chitinophagales</taxon>
        <taxon>Chitinophagaceae</taxon>
        <taxon>Chitinophaga</taxon>
    </lineage>
</organism>
<feature type="compositionally biased region" description="Basic and acidic residues" evidence="1">
    <location>
        <begin position="22"/>
        <end position="33"/>
    </location>
</feature>
<keyword evidence="3" id="KW-1185">Reference proteome</keyword>
<accession>A0A3N4PZZ4</accession>
<name>A0A3N4PZZ4_9BACT</name>
<evidence type="ECO:0000313" key="3">
    <source>
        <dbReference type="Proteomes" id="UP000278351"/>
    </source>
</evidence>
<evidence type="ECO:0000256" key="1">
    <source>
        <dbReference type="SAM" id="MobiDB-lite"/>
    </source>
</evidence>
<protein>
    <submittedName>
        <fullName evidence="2">Uncharacterized protein</fullName>
    </submittedName>
</protein>
<dbReference type="EMBL" id="RPDH01000001">
    <property type="protein sequence ID" value="RPE12965.1"/>
    <property type="molecule type" value="Genomic_DNA"/>
</dbReference>
<gene>
    <name evidence="2" type="ORF">EGT74_05330</name>
</gene>
<feature type="compositionally biased region" description="Polar residues" evidence="1">
    <location>
        <begin position="34"/>
        <end position="49"/>
    </location>
</feature>
<proteinExistence type="predicted"/>
<dbReference type="Proteomes" id="UP000278351">
    <property type="component" value="Unassembled WGS sequence"/>
</dbReference>
<dbReference type="AlphaFoldDB" id="A0A3N4PZZ4"/>
<comment type="caution">
    <text evidence="2">The sequence shown here is derived from an EMBL/GenBank/DDBJ whole genome shotgun (WGS) entry which is preliminary data.</text>
</comment>
<reference evidence="2 3" key="1">
    <citation type="submission" date="2018-11" db="EMBL/GenBank/DDBJ databases">
        <title>Chitinophaga lutea sp.nov., isolate from arsenic contaminated soil.</title>
        <authorList>
            <person name="Zong Y."/>
        </authorList>
    </citation>
    <scope>NUCLEOTIDE SEQUENCE [LARGE SCALE GENOMIC DNA]</scope>
    <source>
        <strain evidence="2 3">ZY74</strain>
    </source>
</reference>
<feature type="region of interest" description="Disordered" evidence="1">
    <location>
        <begin position="1"/>
        <end position="49"/>
    </location>
</feature>
<evidence type="ECO:0000313" key="2">
    <source>
        <dbReference type="EMBL" id="RPE12965.1"/>
    </source>
</evidence>
<feature type="compositionally biased region" description="Polar residues" evidence="1">
    <location>
        <begin position="1"/>
        <end position="20"/>
    </location>
</feature>